<dbReference type="Pfam" id="PF00652">
    <property type="entry name" value="Ricin_B_lectin"/>
    <property type="match status" value="1"/>
</dbReference>
<reference evidence="3" key="1">
    <citation type="submission" date="2023-03" db="EMBL/GenBank/DDBJ databases">
        <title>Massive genome expansion in bonnet fungi (Mycena s.s.) driven by repeated elements and novel gene families across ecological guilds.</title>
        <authorList>
            <consortium name="Lawrence Berkeley National Laboratory"/>
            <person name="Harder C.B."/>
            <person name="Miyauchi S."/>
            <person name="Viragh M."/>
            <person name="Kuo A."/>
            <person name="Thoen E."/>
            <person name="Andreopoulos B."/>
            <person name="Lu D."/>
            <person name="Skrede I."/>
            <person name="Drula E."/>
            <person name="Henrissat B."/>
            <person name="Morin E."/>
            <person name="Kohler A."/>
            <person name="Barry K."/>
            <person name="LaButti K."/>
            <person name="Morin E."/>
            <person name="Salamov A."/>
            <person name="Lipzen A."/>
            <person name="Mereny Z."/>
            <person name="Hegedus B."/>
            <person name="Baldrian P."/>
            <person name="Stursova M."/>
            <person name="Weitz H."/>
            <person name="Taylor A."/>
            <person name="Grigoriev I.V."/>
            <person name="Nagy L.G."/>
            <person name="Martin F."/>
            <person name="Kauserud H."/>
        </authorList>
    </citation>
    <scope>NUCLEOTIDE SEQUENCE</scope>
    <source>
        <strain evidence="3">CBHHK188m</strain>
    </source>
</reference>
<evidence type="ECO:0000313" key="3">
    <source>
        <dbReference type="EMBL" id="KAJ7746146.1"/>
    </source>
</evidence>
<proteinExistence type="predicted"/>
<evidence type="ECO:0000256" key="1">
    <source>
        <dbReference type="SAM" id="SignalP"/>
    </source>
</evidence>
<dbReference type="EMBL" id="JARJLG010000099">
    <property type="protein sequence ID" value="KAJ7746146.1"/>
    <property type="molecule type" value="Genomic_DNA"/>
</dbReference>
<evidence type="ECO:0000259" key="2">
    <source>
        <dbReference type="Pfam" id="PF00652"/>
    </source>
</evidence>
<comment type="caution">
    <text evidence="3">The sequence shown here is derived from an EMBL/GenBank/DDBJ whole genome shotgun (WGS) entry which is preliminary data.</text>
</comment>
<dbReference type="InterPro" id="IPR035992">
    <property type="entry name" value="Ricin_B-like_lectins"/>
</dbReference>
<dbReference type="Proteomes" id="UP001215280">
    <property type="component" value="Unassembled WGS sequence"/>
</dbReference>
<feature type="domain" description="Ricin B lectin" evidence="2">
    <location>
        <begin position="91"/>
        <end position="176"/>
    </location>
</feature>
<feature type="signal peptide" evidence="1">
    <location>
        <begin position="1"/>
        <end position="17"/>
    </location>
</feature>
<dbReference type="CDD" id="cd00161">
    <property type="entry name" value="beta-trefoil_Ricin-like"/>
    <property type="match status" value="1"/>
</dbReference>
<dbReference type="Gene3D" id="2.80.10.50">
    <property type="match status" value="2"/>
</dbReference>
<sequence length="177" mass="18652">MFSPTFVILFIFTLSAAARLQGGQGQMQSRGATTIVGQIVSADSTRDVGFCLGAESNEDGAAVAIVLCGDSTPTFPNGNNTWVVPAAPLTGSITTFGNKCLDVTNGNAVNGQTLQIWTCTEGDTNQMFLATNNAQIQWVGTNFCVDLTNGDTTPGNLIQIWDCAVPDNSNPNQVWIV</sequence>
<accession>A0AAD7IP90</accession>
<feature type="chain" id="PRO_5042441925" evidence="1">
    <location>
        <begin position="18"/>
        <end position="177"/>
    </location>
</feature>
<evidence type="ECO:0000313" key="4">
    <source>
        <dbReference type="EMBL" id="KAJ7776060.1"/>
    </source>
</evidence>
<gene>
    <name evidence="4" type="ORF">DFH07DRAFT_799127</name>
    <name evidence="3" type="ORF">DFH07DRAFT_832901</name>
</gene>
<organism evidence="3 5">
    <name type="scientific">Mycena maculata</name>
    <dbReference type="NCBI Taxonomy" id="230809"/>
    <lineage>
        <taxon>Eukaryota</taxon>
        <taxon>Fungi</taxon>
        <taxon>Dikarya</taxon>
        <taxon>Basidiomycota</taxon>
        <taxon>Agaricomycotina</taxon>
        <taxon>Agaricomycetes</taxon>
        <taxon>Agaricomycetidae</taxon>
        <taxon>Agaricales</taxon>
        <taxon>Marasmiineae</taxon>
        <taxon>Mycenaceae</taxon>
        <taxon>Mycena</taxon>
    </lineage>
</organism>
<dbReference type="EMBL" id="JARJLG010000013">
    <property type="protein sequence ID" value="KAJ7776060.1"/>
    <property type="molecule type" value="Genomic_DNA"/>
</dbReference>
<evidence type="ECO:0000313" key="5">
    <source>
        <dbReference type="Proteomes" id="UP001215280"/>
    </source>
</evidence>
<keyword evidence="5" id="KW-1185">Reference proteome</keyword>
<protein>
    <submittedName>
        <fullName evidence="3">Ricin B lectin domain-containing protein</fullName>
    </submittedName>
</protein>
<keyword evidence="1" id="KW-0732">Signal</keyword>
<dbReference type="SUPFAM" id="SSF50370">
    <property type="entry name" value="Ricin B-like lectins"/>
    <property type="match status" value="1"/>
</dbReference>
<dbReference type="PROSITE" id="PS50231">
    <property type="entry name" value="RICIN_B_LECTIN"/>
    <property type="match status" value="1"/>
</dbReference>
<dbReference type="AlphaFoldDB" id="A0AAD7IP90"/>
<dbReference type="InterPro" id="IPR000772">
    <property type="entry name" value="Ricin_B_lectin"/>
</dbReference>
<name>A0AAD7IP90_9AGAR</name>